<sequence>MGLPITQLLSAAASEIGLSAGHLRFVSDVLEAVSGPALLFFTNFLPDPVLRRLSDDSLSYSLREVEDVINDADEQTTAALLVCSRLVDVTLTGLLALKSFGSSP</sequence>
<dbReference type="AlphaFoldDB" id="A0AB34JN86"/>
<dbReference type="Proteomes" id="UP001515480">
    <property type="component" value="Unassembled WGS sequence"/>
</dbReference>
<dbReference type="EMBL" id="JBGBPQ010000006">
    <property type="protein sequence ID" value="KAL1522452.1"/>
    <property type="molecule type" value="Genomic_DNA"/>
</dbReference>
<keyword evidence="2" id="KW-1185">Reference proteome</keyword>
<evidence type="ECO:0000313" key="2">
    <source>
        <dbReference type="Proteomes" id="UP001515480"/>
    </source>
</evidence>
<protein>
    <submittedName>
        <fullName evidence="1">Uncharacterized protein</fullName>
    </submittedName>
</protein>
<evidence type="ECO:0000313" key="1">
    <source>
        <dbReference type="EMBL" id="KAL1522452.1"/>
    </source>
</evidence>
<organism evidence="1 2">
    <name type="scientific">Prymnesium parvum</name>
    <name type="common">Toxic golden alga</name>
    <dbReference type="NCBI Taxonomy" id="97485"/>
    <lineage>
        <taxon>Eukaryota</taxon>
        <taxon>Haptista</taxon>
        <taxon>Haptophyta</taxon>
        <taxon>Prymnesiophyceae</taxon>
        <taxon>Prymnesiales</taxon>
        <taxon>Prymnesiaceae</taxon>
        <taxon>Prymnesium</taxon>
    </lineage>
</organism>
<gene>
    <name evidence="1" type="ORF">AB1Y20_017440</name>
</gene>
<proteinExistence type="predicted"/>
<name>A0AB34JN86_PRYPA</name>
<comment type="caution">
    <text evidence="1">The sequence shown here is derived from an EMBL/GenBank/DDBJ whole genome shotgun (WGS) entry which is preliminary data.</text>
</comment>
<reference evidence="1 2" key="1">
    <citation type="journal article" date="2024" name="Science">
        <title>Giant polyketide synthase enzymes in the biosynthesis of giant marine polyether toxins.</title>
        <authorList>
            <person name="Fallon T.R."/>
            <person name="Shende V.V."/>
            <person name="Wierzbicki I.H."/>
            <person name="Pendleton A.L."/>
            <person name="Watervoot N.F."/>
            <person name="Auber R.P."/>
            <person name="Gonzalez D.J."/>
            <person name="Wisecaver J.H."/>
            <person name="Moore B.S."/>
        </authorList>
    </citation>
    <scope>NUCLEOTIDE SEQUENCE [LARGE SCALE GENOMIC DNA]</scope>
    <source>
        <strain evidence="1 2">12B1</strain>
    </source>
</reference>
<accession>A0AB34JN86</accession>